<dbReference type="RefSeq" id="XP_046011373.1">
    <property type="nucleotide sequence ID" value="XM_046158849.1"/>
</dbReference>
<feature type="region of interest" description="Disordered" evidence="1">
    <location>
        <begin position="1"/>
        <end position="26"/>
    </location>
</feature>
<evidence type="ECO:0000256" key="1">
    <source>
        <dbReference type="SAM" id="MobiDB-lite"/>
    </source>
</evidence>
<dbReference type="GeneID" id="70188395"/>
<name>A0A9P8Y4V6_9PEZI</name>
<gene>
    <name evidence="2" type="ORF">B0I36DRAFT_363674</name>
</gene>
<evidence type="ECO:0000313" key="3">
    <source>
        <dbReference type="Proteomes" id="UP000756346"/>
    </source>
</evidence>
<dbReference type="AlphaFoldDB" id="A0A9P8Y4V6"/>
<protein>
    <submittedName>
        <fullName evidence="2">Uncharacterized protein</fullName>
    </submittedName>
</protein>
<evidence type="ECO:0000313" key="2">
    <source>
        <dbReference type="EMBL" id="KAH7029085.1"/>
    </source>
</evidence>
<reference evidence="2" key="1">
    <citation type="journal article" date="2021" name="Nat. Commun.">
        <title>Genetic determinants of endophytism in the Arabidopsis root mycobiome.</title>
        <authorList>
            <person name="Mesny F."/>
            <person name="Miyauchi S."/>
            <person name="Thiergart T."/>
            <person name="Pickel B."/>
            <person name="Atanasova L."/>
            <person name="Karlsson M."/>
            <person name="Huettel B."/>
            <person name="Barry K.W."/>
            <person name="Haridas S."/>
            <person name="Chen C."/>
            <person name="Bauer D."/>
            <person name="Andreopoulos W."/>
            <person name="Pangilinan J."/>
            <person name="LaButti K."/>
            <person name="Riley R."/>
            <person name="Lipzen A."/>
            <person name="Clum A."/>
            <person name="Drula E."/>
            <person name="Henrissat B."/>
            <person name="Kohler A."/>
            <person name="Grigoriev I.V."/>
            <person name="Martin F.M."/>
            <person name="Hacquard S."/>
        </authorList>
    </citation>
    <scope>NUCLEOTIDE SEQUENCE</scope>
    <source>
        <strain evidence="2">MPI-CAGE-CH-0230</strain>
    </source>
</reference>
<sequence length="134" mass="15230">MSKYEASLTKLQGPDDARPTAAHDVKDEDRVGRIKYKVCLYWRRDLPRPCRNGKTWLGSRASSRALPLLAMAGFGRHQESIRGDYLEECRLASAADEDVIEPTSGVKGFAFNQGKDVQRDAFLEYSARYEFLRI</sequence>
<keyword evidence="3" id="KW-1185">Reference proteome</keyword>
<organism evidence="2 3">
    <name type="scientific">Microdochium trichocladiopsis</name>
    <dbReference type="NCBI Taxonomy" id="1682393"/>
    <lineage>
        <taxon>Eukaryota</taxon>
        <taxon>Fungi</taxon>
        <taxon>Dikarya</taxon>
        <taxon>Ascomycota</taxon>
        <taxon>Pezizomycotina</taxon>
        <taxon>Sordariomycetes</taxon>
        <taxon>Xylariomycetidae</taxon>
        <taxon>Xylariales</taxon>
        <taxon>Microdochiaceae</taxon>
        <taxon>Microdochium</taxon>
    </lineage>
</organism>
<dbReference type="Proteomes" id="UP000756346">
    <property type="component" value="Unassembled WGS sequence"/>
</dbReference>
<proteinExistence type="predicted"/>
<feature type="compositionally biased region" description="Basic and acidic residues" evidence="1">
    <location>
        <begin position="13"/>
        <end position="26"/>
    </location>
</feature>
<comment type="caution">
    <text evidence="2">The sequence shown here is derived from an EMBL/GenBank/DDBJ whole genome shotgun (WGS) entry which is preliminary data.</text>
</comment>
<accession>A0A9P8Y4V6</accession>
<dbReference type="EMBL" id="JAGTJQ010000006">
    <property type="protein sequence ID" value="KAH7029085.1"/>
    <property type="molecule type" value="Genomic_DNA"/>
</dbReference>